<accession>A0A5M9K622</accession>
<proteinExistence type="predicted"/>
<name>A0A5M9K622_MONFR</name>
<comment type="caution">
    <text evidence="1">The sequence shown here is derived from an EMBL/GenBank/DDBJ whole genome shotgun (WGS) entry which is preliminary data.</text>
</comment>
<dbReference type="Proteomes" id="UP000322873">
    <property type="component" value="Unassembled WGS sequence"/>
</dbReference>
<evidence type="ECO:0000313" key="1">
    <source>
        <dbReference type="EMBL" id="KAA8576360.1"/>
    </source>
</evidence>
<protein>
    <submittedName>
        <fullName evidence="1">Uncharacterized protein</fullName>
    </submittedName>
</protein>
<sequence length="100" mass="11857">MRASLQQNRRAVHCIIINVDYITGLLGYEDFDRAVGEETCPYYSARNSGELTFLNFQAFPTFSSSADVLMVEPDFKWQLRLSRRNWKWYKKVLINRELTR</sequence>
<dbReference type="AlphaFoldDB" id="A0A5M9K622"/>
<dbReference type="EMBL" id="VICG01000001">
    <property type="protein sequence ID" value="KAA8576360.1"/>
    <property type="molecule type" value="Genomic_DNA"/>
</dbReference>
<gene>
    <name evidence="1" type="ORF">EYC84_006492</name>
</gene>
<evidence type="ECO:0000313" key="2">
    <source>
        <dbReference type="Proteomes" id="UP000322873"/>
    </source>
</evidence>
<organism evidence="1 2">
    <name type="scientific">Monilinia fructicola</name>
    <name type="common">Brown rot fungus</name>
    <name type="synonym">Ciboria fructicola</name>
    <dbReference type="NCBI Taxonomy" id="38448"/>
    <lineage>
        <taxon>Eukaryota</taxon>
        <taxon>Fungi</taxon>
        <taxon>Dikarya</taxon>
        <taxon>Ascomycota</taxon>
        <taxon>Pezizomycotina</taxon>
        <taxon>Leotiomycetes</taxon>
        <taxon>Helotiales</taxon>
        <taxon>Sclerotiniaceae</taxon>
        <taxon>Monilinia</taxon>
    </lineage>
</organism>
<keyword evidence="2" id="KW-1185">Reference proteome</keyword>
<reference evidence="1 2" key="1">
    <citation type="submission" date="2019-06" db="EMBL/GenBank/DDBJ databases">
        <title>Genome Sequence of the Brown Rot Fungal Pathogen Monilinia fructicola.</title>
        <authorList>
            <person name="De Miccolis Angelini R.M."/>
            <person name="Landi L."/>
            <person name="Abate D."/>
            <person name="Pollastro S."/>
            <person name="Romanazzi G."/>
            <person name="Faretra F."/>
        </authorList>
    </citation>
    <scope>NUCLEOTIDE SEQUENCE [LARGE SCALE GENOMIC DNA]</scope>
    <source>
        <strain evidence="1 2">Mfrc123</strain>
    </source>
</reference>